<sequence>MGFTHVEITLDPAPRLVLQRAISEELVDASPFGRDQKANSQKQNERLDG</sequence>
<dbReference type="EMBL" id="OY288114">
    <property type="protein sequence ID" value="CAJ0850235.1"/>
    <property type="molecule type" value="Genomic_DNA"/>
</dbReference>
<dbReference type="AlphaFoldDB" id="A0AA48LX04"/>
<proteinExistence type="predicted"/>
<evidence type="ECO:0000313" key="2">
    <source>
        <dbReference type="EMBL" id="CAJ0850235.1"/>
    </source>
</evidence>
<evidence type="ECO:0000256" key="1">
    <source>
        <dbReference type="SAM" id="MobiDB-lite"/>
    </source>
</evidence>
<protein>
    <submittedName>
        <fullName evidence="2">Uncharacterized protein</fullName>
    </submittedName>
</protein>
<gene>
    <name evidence="2" type="ORF">AMST5_00240</name>
</gene>
<reference evidence="2" key="1">
    <citation type="submission" date="2023-07" db="EMBL/GenBank/DDBJ databases">
        <authorList>
            <person name="Pelsma A.J. K."/>
        </authorList>
    </citation>
    <scope>NUCLEOTIDE SEQUENCE</scope>
</reference>
<accession>A0AA48LX04</accession>
<organism evidence="2">
    <name type="scientific">freshwater sediment metagenome</name>
    <dbReference type="NCBI Taxonomy" id="556182"/>
    <lineage>
        <taxon>unclassified sequences</taxon>
        <taxon>metagenomes</taxon>
        <taxon>ecological metagenomes</taxon>
    </lineage>
</organism>
<name>A0AA48LX04_9ZZZZ</name>
<feature type="region of interest" description="Disordered" evidence="1">
    <location>
        <begin position="28"/>
        <end position="49"/>
    </location>
</feature>